<evidence type="ECO:0000313" key="1">
    <source>
        <dbReference type="EMBL" id="KRL14803.1"/>
    </source>
</evidence>
<dbReference type="EMBL" id="AZEC01000001">
    <property type="protein sequence ID" value="KRL14803.1"/>
    <property type="molecule type" value="Genomic_DNA"/>
</dbReference>
<keyword evidence="2" id="KW-1185">Reference proteome</keyword>
<gene>
    <name evidence="1" type="ORF">FD09_GL000464</name>
</gene>
<dbReference type="OrthoDB" id="181472at2"/>
<sequence>MINLKTVEKKLDDYAAQQTLPSKRATQLFRHVLNDVIAKATTANLDGTFFVATGDIPAMWLRDATFQILPYLSLADEIPELRTIAKGVLRQELIYVQHDPYANAFNQTASDAHWAEDESNIPISPFVWERKFEVDSLCAPLFLATAMHQQDPTDDFLDDEFWSTLAVIIGVFQQEQHHGDSPYFFNRSTGPASDTLKNHGRGTEVGDPGMIWSGFRPSDDACQYGYLVPSNMFAVSVLRDLLPLIPDNQQILSQDTAKLIEEVTAGIQEYGVVTLPTGKKGYAYEVDGLGHVNLMDDANVPSLLSQPFLGYTTSADPLYQNTRAFILSVQNPYYYSGRILEGIGSAHTPKNYVWPISLAMEGLTSTDPLVQAARLEAIALTDNRTQQCHEGVNVDDPRQFTREWFSWSNMTFCQLALKLLSAPSA</sequence>
<dbReference type="SMART" id="SM01149">
    <property type="entry name" value="DUF1237"/>
    <property type="match status" value="1"/>
</dbReference>
<dbReference type="Proteomes" id="UP000051330">
    <property type="component" value="Unassembled WGS sequence"/>
</dbReference>
<dbReference type="GO" id="GO:0005975">
    <property type="term" value="P:carbohydrate metabolic process"/>
    <property type="evidence" value="ECO:0007669"/>
    <property type="project" value="InterPro"/>
</dbReference>
<protein>
    <recommendedName>
        <fullName evidence="3">Metal-independent alpha-mannosidase</fullName>
    </recommendedName>
</protein>
<dbReference type="PATRIC" id="fig|1423792.3.peg.468"/>
<dbReference type="AlphaFoldDB" id="A0A0R1NCY6"/>
<dbReference type="InterPro" id="IPR008928">
    <property type="entry name" value="6-hairpin_glycosidase_sf"/>
</dbReference>
<reference evidence="1 2" key="1">
    <citation type="journal article" date="2015" name="Genome Announc.">
        <title>Expanding the biotechnology potential of lactobacilli through comparative genomics of 213 strains and associated genera.</title>
        <authorList>
            <person name="Sun Z."/>
            <person name="Harris H.M."/>
            <person name="McCann A."/>
            <person name="Guo C."/>
            <person name="Argimon S."/>
            <person name="Zhang W."/>
            <person name="Yang X."/>
            <person name="Jeffery I.B."/>
            <person name="Cooney J.C."/>
            <person name="Kagawa T.F."/>
            <person name="Liu W."/>
            <person name="Song Y."/>
            <person name="Salvetti E."/>
            <person name="Wrobel A."/>
            <person name="Rasinkangas P."/>
            <person name="Parkhill J."/>
            <person name="Rea M.C."/>
            <person name="O'Sullivan O."/>
            <person name="Ritari J."/>
            <person name="Douillard F.P."/>
            <person name="Paul Ross R."/>
            <person name="Yang R."/>
            <person name="Briner A.E."/>
            <person name="Felis G.E."/>
            <person name="de Vos W.M."/>
            <person name="Barrangou R."/>
            <person name="Klaenhammer T.R."/>
            <person name="Caufield P.W."/>
            <person name="Cui Y."/>
            <person name="Zhang H."/>
            <person name="O'Toole P.W."/>
        </authorList>
    </citation>
    <scope>NUCLEOTIDE SEQUENCE [LARGE SCALE GENOMIC DNA]</scope>
    <source>
        <strain evidence="1 2">DSM 12744</strain>
    </source>
</reference>
<proteinExistence type="predicted"/>
<dbReference type="Pfam" id="PF06824">
    <property type="entry name" value="Glyco_hydro_125"/>
    <property type="match status" value="1"/>
</dbReference>
<dbReference type="PIRSF" id="PIRSF028846">
    <property type="entry name" value="UCP028846"/>
    <property type="match status" value="1"/>
</dbReference>
<dbReference type="PANTHER" id="PTHR31047">
    <property type="entry name" value="MEIOTICALLY UP-REGULATED GENE 157 PROTEIN"/>
    <property type="match status" value="1"/>
</dbReference>
<dbReference type="PANTHER" id="PTHR31047:SF0">
    <property type="entry name" value="MEIOTICALLY UP-REGULATED GENE 157 PROTEIN"/>
    <property type="match status" value="1"/>
</dbReference>
<accession>A0A0R1NCY6</accession>
<dbReference type="STRING" id="1423792.FD09_GL000464"/>
<dbReference type="InterPro" id="IPR012341">
    <property type="entry name" value="6hp_glycosidase-like_sf"/>
</dbReference>
<organism evidence="1 2">
    <name type="scientific">Schleiferilactobacillus perolens DSM 12744</name>
    <dbReference type="NCBI Taxonomy" id="1423792"/>
    <lineage>
        <taxon>Bacteria</taxon>
        <taxon>Bacillati</taxon>
        <taxon>Bacillota</taxon>
        <taxon>Bacilli</taxon>
        <taxon>Lactobacillales</taxon>
        <taxon>Lactobacillaceae</taxon>
        <taxon>Schleiferilactobacillus</taxon>
    </lineage>
</organism>
<evidence type="ECO:0000313" key="2">
    <source>
        <dbReference type="Proteomes" id="UP000051330"/>
    </source>
</evidence>
<dbReference type="InterPro" id="IPR008313">
    <property type="entry name" value="GH125"/>
</dbReference>
<comment type="caution">
    <text evidence="1">The sequence shown here is derived from an EMBL/GenBank/DDBJ whole genome shotgun (WGS) entry which is preliminary data.</text>
</comment>
<dbReference type="Gene3D" id="1.50.10.10">
    <property type="match status" value="1"/>
</dbReference>
<evidence type="ECO:0008006" key="3">
    <source>
        <dbReference type="Google" id="ProtNLM"/>
    </source>
</evidence>
<name>A0A0R1NCY6_9LACO</name>
<dbReference type="RefSeq" id="WP_057817818.1">
    <property type="nucleotide sequence ID" value="NZ_AZEC01000001.1"/>
</dbReference>
<dbReference type="SUPFAM" id="SSF48208">
    <property type="entry name" value="Six-hairpin glycosidases"/>
    <property type="match status" value="1"/>
</dbReference>